<dbReference type="SUPFAM" id="SSF101874">
    <property type="entry name" value="YceI-like"/>
    <property type="match status" value="1"/>
</dbReference>
<reference evidence="4" key="1">
    <citation type="journal article" date="2019" name="Int. J. Syst. Evol. Microbiol.">
        <title>The Global Catalogue of Microorganisms (GCM) 10K type strain sequencing project: providing services to taxonomists for standard genome sequencing and annotation.</title>
        <authorList>
            <consortium name="The Broad Institute Genomics Platform"/>
            <consortium name="The Broad Institute Genome Sequencing Center for Infectious Disease"/>
            <person name="Wu L."/>
            <person name="Ma J."/>
        </authorList>
    </citation>
    <scope>NUCLEOTIDE SEQUENCE [LARGE SCALE GENOMIC DNA]</scope>
    <source>
        <strain evidence="4">CCUG 53762</strain>
    </source>
</reference>
<dbReference type="Pfam" id="PF04264">
    <property type="entry name" value="YceI"/>
    <property type="match status" value="1"/>
</dbReference>
<accession>A0ABW4I9B7</accession>
<name>A0ABW4I9B7_9SPHI</name>
<dbReference type="EMBL" id="JBHUDG010000002">
    <property type="protein sequence ID" value="MFD1628552.1"/>
    <property type="molecule type" value="Genomic_DNA"/>
</dbReference>
<dbReference type="PANTHER" id="PTHR34406">
    <property type="entry name" value="PROTEIN YCEI"/>
    <property type="match status" value="1"/>
</dbReference>
<gene>
    <name evidence="3" type="ORF">ACFSAH_01615</name>
</gene>
<keyword evidence="1" id="KW-0732">Signal</keyword>
<organism evidence="3 4">
    <name type="scientific">Pseudopedobacter beijingensis</name>
    <dbReference type="NCBI Taxonomy" id="1207056"/>
    <lineage>
        <taxon>Bacteria</taxon>
        <taxon>Pseudomonadati</taxon>
        <taxon>Bacteroidota</taxon>
        <taxon>Sphingobacteriia</taxon>
        <taxon>Sphingobacteriales</taxon>
        <taxon>Sphingobacteriaceae</taxon>
        <taxon>Pseudopedobacter</taxon>
    </lineage>
</organism>
<feature type="signal peptide" evidence="1">
    <location>
        <begin position="1"/>
        <end position="21"/>
    </location>
</feature>
<dbReference type="Gene3D" id="2.40.128.110">
    <property type="entry name" value="Lipid/polyisoprenoid-binding, YceI-like"/>
    <property type="match status" value="1"/>
</dbReference>
<evidence type="ECO:0000256" key="1">
    <source>
        <dbReference type="SAM" id="SignalP"/>
    </source>
</evidence>
<comment type="caution">
    <text evidence="3">The sequence shown here is derived from an EMBL/GenBank/DDBJ whole genome shotgun (WGS) entry which is preliminary data.</text>
</comment>
<evidence type="ECO:0000259" key="2">
    <source>
        <dbReference type="SMART" id="SM00867"/>
    </source>
</evidence>
<dbReference type="RefSeq" id="WP_379660936.1">
    <property type="nucleotide sequence ID" value="NZ_JBHUDG010000002.1"/>
</dbReference>
<feature type="domain" description="Lipid/polyisoprenoid-binding YceI-like" evidence="2">
    <location>
        <begin position="23"/>
        <end position="193"/>
    </location>
</feature>
<sequence length="194" mass="21137">MKVKSSLIALIAVFTVFTAKAQVYKLDTEKSTIEWIGRKVTGAHTGTLKFGSGSVNYNGALKGGNFIIDMTSIKTTDLQGEWAEKLEGHLKNEDFFATDKFATAKFVITKLGKANVEGVQNIVGNLTIKGITKELSFPATVKVNNGVLTATAKSVKIDRTKYDIKYGSKNFFDSLGDKAIDNDFELNISIVAKK</sequence>
<keyword evidence="4" id="KW-1185">Reference proteome</keyword>
<protein>
    <submittedName>
        <fullName evidence="3">YceI family protein</fullName>
    </submittedName>
</protein>
<evidence type="ECO:0000313" key="4">
    <source>
        <dbReference type="Proteomes" id="UP001597118"/>
    </source>
</evidence>
<dbReference type="InterPro" id="IPR007372">
    <property type="entry name" value="Lipid/polyisoprenoid-bd_YceI"/>
</dbReference>
<dbReference type="Proteomes" id="UP001597118">
    <property type="component" value="Unassembled WGS sequence"/>
</dbReference>
<dbReference type="InterPro" id="IPR036761">
    <property type="entry name" value="TTHA0802/YceI-like_sf"/>
</dbReference>
<dbReference type="PANTHER" id="PTHR34406:SF1">
    <property type="entry name" value="PROTEIN YCEI"/>
    <property type="match status" value="1"/>
</dbReference>
<evidence type="ECO:0000313" key="3">
    <source>
        <dbReference type="EMBL" id="MFD1628552.1"/>
    </source>
</evidence>
<feature type="chain" id="PRO_5047462638" evidence="1">
    <location>
        <begin position="22"/>
        <end position="194"/>
    </location>
</feature>
<dbReference type="SMART" id="SM00867">
    <property type="entry name" value="YceI"/>
    <property type="match status" value="1"/>
</dbReference>
<proteinExistence type="predicted"/>